<proteinExistence type="predicted"/>
<sequence length="128" mass="14103">MSIPLTASPPPILCPGQTNPSPRSPQYQQSCNDPTLSHSPHPYIFSPRRSQYRLGFSPLTNPVSRLFPSEPTRPLVHKGKKRVPSPVFPRCTPLRQLLLTLSGITIDTSNGCAAVVCRKNLFVTSIEL</sequence>
<evidence type="ECO:0000256" key="1">
    <source>
        <dbReference type="SAM" id="MobiDB-lite"/>
    </source>
</evidence>
<reference evidence="2 3" key="1">
    <citation type="submission" date="2019-05" db="EMBL/GenBank/DDBJ databases">
        <title>Another draft genome of Portunus trituberculatus and its Hox gene families provides insights of decapod evolution.</title>
        <authorList>
            <person name="Jeong J.-H."/>
            <person name="Song I."/>
            <person name="Kim S."/>
            <person name="Choi T."/>
            <person name="Kim D."/>
            <person name="Ryu S."/>
            <person name="Kim W."/>
        </authorList>
    </citation>
    <scope>NUCLEOTIDE SEQUENCE [LARGE SCALE GENOMIC DNA]</scope>
    <source>
        <tissue evidence="2">Muscle</tissue>
    </source>
</reference>
<evidence type="ECO:0000313" key="2">
    <source>
        <dbReference type="EMBL" id="MPC65159.1"/>
    </source>
</evidence>
<accession>A0A5B7H5N1</accession>
<dbReference type="EMBL" id="VSRR010022994">
    <property type="protein sequence ID" value="MPC65159.1"/>
    <property type="molecule type" value="Genomic_DNA"/>
</dbReference>
<feature type="region of interest" description="Disordered" evidence="1">
    <location>
        <begin position="63"/>
        <end position="83"/>
    </location>
</feature>
<dbReference type="AlphaFoldDB" id="A0A5B7H5N1"/>
<dbReference type="Proteomes" id="UP000324222">
    <property type="component" value="Unassembled WGS sequence"/>
</dbReference>
<name>A0A5B7H5N1_PORTR</name>
<keyword evidence="3" id="KW-1185">Reference proteome</keyword>
<organism evidence="2 3">
    <name type="scientific">Portunus trituberculatus</name>
    <name type="common">Swimming crab</name>
    <name type="synonym">Neptunus trituberculatus</name>
    <dbReference type="NCBI Taxonomy" id="210409"/>
    <lineage>
        <taxon>Eukaryota</taxon>
        <taxon>Metazoa</taxon>
        <taxon>Ecdysozoa</taxon>
        <taxon>Arthropoda</taxon>
        <taxon>Crustacea</taxon>
        <taxon>Multicrustacea</taxon>
        <taxon>Malacostraca</taxon>
        <taxon>Eumalacostraca</taxon>
        <taxon>Eucarida</taxon>
        <taxon>Decapoda</taxon>
        <taxon>Pleocyemata</taxon>
        <taxon>Brachyura</taxon>
        <taxon>Eubrachyura</taxon>
        <taxon>Portunoidea</taxon>
        <taxon>Portunidae</taxon>
        <taxon>Portuninae</taxon>
        <taxon>Portunus</taxon>
    </lineage>
</organism>
<feature type="compositionally biased region" description="Polar residues" evidence="1">
    <location>
        <begin position="16"/>
        <end position="38"/>
    </location>
</feature>
<evidence type="ECO:0000313" key="3">
    <source>
        <dbReference type="Proteomes" id="UP000324222"/>
    </source>
</evidence>
<protein>
    <submittedName>
        <fullName evidence="2">Uncharacterized protein</fullName>
    </submittedName>
</protein>
<comment type="caution">
    <text evidence="2">The sequence shown here is derived from an EMBL/GenBank/DDBJ whole genome shotgun (WGS) entry which is preliminary data.</text>
</comment>
<gene>
    <name evidence="2" type="ORF">E2C01_059288</name>
</gene>
<feature type="region of interest" description="Disordered" evidence="1">
    <location>
        <begin position="1"/>
        <end position="42"/>
    </location>
</feature>